<dbReference type="EMBL" id="SBKP01000020">
    <property type="protein sequence ID" value="RXR25555.1"/>
    <property type="molecule type" value="Genomic_DNA"/>
</dbReference>
<organism evidence="2 3">
    <name type="scientific">Sphingobium fluviale</name>
    <dbReference type="NCBI Taxonomy" id="2506423"/>
    <lineage>
        <taxon>Bacteria</taxon>
        <taxon>Pseudomonadati</taxon>
        <taxon>Pseudomonadota</taxon>
        <taxon>Alphaproteobacteria</taxon>
        <taxon>Sphingomonadales</taxon>
        <taxon>Sphingomonadaceae</taxon>
        <taxon>Sphingobium</taxon>
    </lineage>
</organism>
<dbReference type="AlphaFoldDB" id="A0A4Q1KEW3"/>
<dbReference type="OrthoDB" id="7452084at2"/>
<name>A0A4Q1KEW3_9SPHN</name>
<reference evidence="3" key="1">
    <citation type="submission" date="2019-01" db="EMBL/GenBank/DDBJ databases">
        <title>Cytophagaceae bacterium strain CAR-16.</title>
        <authorList>
            <person name="Chen W.-M."/>
        </authorList>
    </citation>
    <scope>NUCLEOTIDE SEQUENCE [LARGE SCALE GENOMIC DNA]</scope>
    <source>
        <strain evidence="3">CHR27</strain>
    </source>
</reference>
<evidence type="ECO:0000256" key="1">
    <source>
        <dbReference type="SAM" id="Phobius"/>
    </source>
</evidence>
<evidence type="ECO:0000313" key="2">
    <source>
        <dbReference type="EMBL" id="RXR25555.1"/>
    </source>
</evidence>
<keyword evidence="1" id="KW-1133">Transmembrane helix</keyword>
<gene>
    <name evidence="2" type="ORF">EQG66_14080</name>
</gene>
<keyword evidence="1" id="KW-0812">Transmembrane</keyword>
<sequence>MDEDVMDNLLMQMKRSPQAGMLDGLDDRVMTALAMRQRETRESRKFIALAAVVSLGGGAFAGIAMGEPAVAVQPLSPFAPAAMLSPSSLLDAR</sequence>
<keyword evidence="3" id="KW-1185">Reference proteome</keyword>
<feature type="transmembrane region" description="Helical" evidence="1">
    <location>
        <begin position="46"/>
        <end position="66"/>
    </location>
</feature>
<protein>
    <submittedName>
        <fullName evidence="2">Uncharacterized protein</fullName>
    </submittedName>
</protein>
<comment type="caution">
    <text evidence="2">The sequence shown here is derived from an EMBL/GenBank/DDBJ whole genome shotgun (WGS) entry which is preliminary data.</text>
</comment>
<evidence type="ECO:0000313" key="3">
    <source>
        <dbReference type="Proteomes" id="UP000290958"/>
    </source>
</evidence>
<keyword evidence="1" id="KW-0472">Membrane</keyword>
<accession>A0A4Q1KEW3</accession>
<dbReference type="RefSeq" id="WP_129405189.1">
    <property type="nucleotide sequence ID" value="NZ_SBKP01000020.1"/>
</dbReference>
<dbReference type="Proteomes" id="UP000290958">
    <property type="component" value="Unassembled WGS sequence"/>
</dbReference>
<proteinExistence type="predicted"/>